<feature type="transmembrane region" description="Helical" evidence="1">
    <location>
        <begin position="90"/>
        <end position="114"/>
    </location>
</feature>
<evidence type="ECO:0000256" key="1">
    <source>
        <dbReference type="SAM" id="Phobius"/>
    </source>
</evidence>
<gene>
    <name evidence="2" type="ORF">Rumeso_02350</name>
</gene>
<feature type="transmembrane region" description="Helical" evidence="1">
    <location>
        <begin position="196"/>
        <end position="218"/>
    </location>
</feature>
<keyword evidence="3" id="KW-1185">Reference proteome</keyword>
<dbReference type="AlphaFoldDB" id="A0A017HPM2"/>
<dbReference type="InterPro" id="IPR025495">
    <property type="entry name" value="DUF4386"/>
</dbReference>
<proteinExistence type="predicted"/>
<evidence type="ECO:0000313" key="2">
    <source>
        <dbReference type="EMBL" id="EYD76078.1"/>
    </source>
</evidence>
<comment type="caution">
    <text evidence="2">The sequence shown here is derived from an EMBL/GenBank/DDBJ whole genome shotgun (WGS) entry which is preliminary data.</text>
</comment>
<keyword evidence="1" id="KW-0472">Membrane</keyword>
<organism evidence="2 3">
    <name type="scientific">Rubellimicrobium mesophilum DSM 19309</name>
    <dbReference type="NCBI Taxonomy" id="442562"/>
    <lineage>
        <taxon>Bacteria</taxon>
        <taxon>Pseudomonadati</taxon>
        <taxon>Pseudomonadota</taxon>
        <taxon>Alphaproteobacteria</taxon>
        <taxon>Rhodobacterales</taxon>
        <taxon>Roseobacteraceae</taxon>
        <taxon>Rubellimicrobium</taxon>
    </lineage>
</organism>
<name>A0A017HPM2_9RHOB</name>
<dbReference type="Pfam" id="PF14329">
    <property type="entry name" value="DUF4386"/>
    <property type="match status" value="1"/>
</dbReference>
<evidence type="ECO:0008006" key="4">
    <source>
        <dbReference type="Google" id="ProtNLM"/>
    </source>
</evidence>
<dbReference type="EMBL" id="AOSK01000060">
    <property type="protein sequence ID" value="EYD76078.1"/>
    <property type="molecule type" value="Genomic_DNA"/>
</dbReference>
<dbReference type="RefSeq" id="WP_051521621.1">
    <property type="nucleotide sequence ID" value="NZ_KK088635.1"/>
</dbReference>
<feature type="transmembrane region" description="Helical" evidence="1">
    <location>
        <begin position="53"/>
        <end position="78"/>
    </location>
</feature>
<feature type="transmembrane region" description="Helical" evidence="1">
    <location>
        <begin position="165"/>
        <end position="184"/>
    </location>
</feature>
<accession>A0A017HPM2</accession>
<sequence>MTSNASARAIGAGSILLALGFNVPYAVLASRFDYPGILREAPERILAAFTEGGAPLVLTWYAFALAAMLFIPVSLGLALGGGRVRTQTALAVAAAVLGALAGLTQAIGLLRWVMVVPVLAADPEGAQLFAMLHAYAGVAIGEHLGMLLTATFLGTMAVLHAAEGLRALAAQGGLTAAAIAWGAIEGVALALGADGAVFSLGAIAGYLLLTVWLLWAGLHMIRGVYRLPRLAGDTLTA</sequence>
<reference evidence="2 3" key="1">
    <citation type="submission" date="2013-02" db="EMBL/GenBank/DDBJ databases">
        <authorList>
            <person name="Fiebig A."/>
            <person name="Goeker M."/>
            <person name="Klenk H.-P.P."/>
        </authorList>
    </citation>
    <scope>NUCLEOTIDE SEQUENCE [LARGE SCALE GENOMIC DNA]</scope>
    <source>
        <strain evidence="2 3">DSM 19309</strain>
    </source>
</reference>
<dbReference type="Proteomes" id="UP000019666">
    <property type="component" value="Unassembled WGS sequence"/>
</dbReference>
<dbReference type="HOGENOM" id="CLU_094589_0_0_5"/>
<dbReference type="OrthoDB" id="326446at2"/>
<keyword evidence="1" id="KW-1133">Transmembrane helix</keyword>
<protein>
    <recommendedName>
        <fullName evidence="4">DUF4386 family protein</fullName>
    </recommendedName>
</protein>
<evidence type="ECO:0000313" key="3">
    <source>
        <dbReference type="Proteomes" id="UP000019666"/>
    </source>
</evidence>
<dbReference type="STRING" id="442562.Rumeso_02350"/>
<feature type="transmembrane region" description="Helical" evidence="1">
    <location>
        <begin position="134"/>
        <end position="153"/>
    </location>
</feature>
<keyword evidence="1" id="KW-0812">Transmembrane</keyword>